<proteinExistence type="predicted"/>
<gene>
    <name evidence="1" type="ORF">HH212_19770</name>
</gene>
<keyword evidence="2" id="KW-1185">Reference proteome</keyword>
<dbReference type="EMBL" id="CP051685">
    <property type="protein sequence ID" value="QJE01979.1"/>
    <property type="molecule type" value="Genomic_DNA"/>
</dbReference>
<dbReference type="AlphaFoldDB" id="A0A7Z2VZH4"/>
<dbReference type="Proteomes" id="UP000502415">
    <property type="component" value="Chromosome"/>
</dbReference>
<reference evidence="1 2" key="1">
    <citation type="submission" date="2020-04" db="EMBL/GenBank/DDBJ databases">
        <title>Genome sequencing of novel species.</title>
        <authorList>
            <person name="Heo J."/>
            <person name="Kim S.-J."/>
            <person name="Kim J.-S."/>
            <person name="Hong S.-B."/>
            <person name="Kwon S.-W."/>
        </authorList>
    </citation>
    <scope>NUCLEOTIDE SEQUENCE [LARGE SCALE GENOMIC DNA]</scope>
    <source>
        <strain evidence="1 2">GN2-R2</strain>
    </source>
</reference>
<organism evidence="1 2">
    <name type="scientific">Massilia forsythiae</name>
    <dbReference type="NCBI Taxonomy" id="2728020"/>
    <lineage>
        <taxon>Bacteria</taxon>
        <taxon>Pseudomonadati</taxon>
        <taxon>Pseudomonadota</taxon>
        <taxon>Betaproteobacteria</taxon>
        <taxon>Burkholderiales</taxon>
        <taxon>Oxalobacteraceae</taxon>
        <taxon>Telluria group</taxon>
        <taxon>Massilia</taxon>
    </lineage>
</organism>
<sequence length="99" mass="11369">MKTSKRRAAAYRVYVRTVDGDILLWTETATADPDVADEAIRDLLTTEYFEGSPFVLIALYRGNLYFTHEYDTPDDGSHVVPQMLSNLGRIDWLRYPSVH</sequence>
<evidence type="ECO:0000313" key="1">
    <source>
        <dbReference type="EMBL" id="QJE01979.1"/>
    </source>
</evidence>
<dbReference type="RefSeq" id="WP_170204066.1">
    <property type="nucleotide sequence ID" value="NZ_CP051685.1"/>
</dbReference>
<evidence type="ECO:0000313" key="2">
    <source>
        <dbReference type="Proteomes" id="UP000502415"/>
    </source>
</evidence>
<dbReference type="KEGG" id="mfy:HH212_19770"/>
<protein>
    <submittedName>
        <fullName evidence="1">Uncharacterized protein</fullName>
    </submittedName>
</protein>
<accession>A0A7Z2VZH4</accession>
<name>A0A7Z2VZH4_9BURK</name>